<evidence type="ECO:0008006" key="7">
    <source>
        <dbReference type="Google" id="ProtNLM"/>
    </source>
</evidence>
<dbReference type="AlphaFoldDB" id="A0A1J4MIF3"/>
<evidence type="ECO:0000256" key="3">
    <source>
        <dbReference type="ARBA" id="ARBA00023136"/>
    </source>
</evidence>
<proteinExistence type="predicted"/>
<keyword evidence="3 4" id="KW-0472">Membrane</keyword>
<dbReference type="InterPro" id="IPR009248">
    <property type="entry name" value="SbmA_BacA"/>
</dbReference>
<dbReference type="SUPFAM" id="SSF90123">
    <property type="entry name" value="ABC transporter transmembrane region"/>
    <property type="match status" value="1"/>
</dbReference>
<keyword evidence="2 4" id="KW-1133">Transmembrane helix</keyword>
<keyword evidence="6" id="KW-1185">Reference proteome</keyword>
<dbReference type="GO" id="GO:1904680">
    <property type="term" value="F:peptide transmembrane transporter activity"/>
    <property type="evidence" value="ECO:0007669"/>
    <property type="project" value="InterPro"/>
</dbReference>
<dbReference type="Proteomes" id="UP000186176">
    <property type="component" value="Unassembled WGS sequence"/>
</dbReference>
<feature type="transmembrane region" description="Helical" evidence="4">
    <location>
        <begin position="70"/>
        <end position="93"/>
    </location>
</feature>
<dbReference type="GO" id="GO:0005524">
    <property type="term" value="F:ATP binding"/>
    <property type="evidence" value="ECO:0007669"/>
    <property type="project" value="InterPro"/>
</dbReference>
<dbReference type="GO" id="GO:0016020">
    <property type="term" value="C:membrane"/>
    <property type="evidence" value="ECO:0007669"/>
    <property type="project" value="InterPro"/>
</dbReference>
<sequence>MIKKFLFSSKFSTSSWIYCILLVVLNIQYSKVHLSVTKWFSVIYNLLVDSFNSEQGESYMNDIKLKMLSLPMFLVLLCFFRVLSNFFITILLLNWRNFESNYLFENWRFIKKVEGVSQRIQEDTIQVVKLILSLFFRIVISISRSLVHIPILIEYSKRVKGIPPFSDEFEYSLIAYLFMLVSILMLGVYFTSRKMSSKIMNKEIVEAEFRKQLILGEEGVPRLNLSLIENALVSELKLIHSDIYLYSLRYNLTNGSLSSMIEFLPTIILIPAIIRKDVTIGGRATIIRCFNTVASGITCFFLNWDDISELYTAISRLYKLESLINKCKDEPSTLLNEP</sequence>
<dbReference type="GO" id="GO:0015833">
    <property type="term" value="P:peptide transport"/>
    <property type="evidence" value="ECO:0007669"/>
    <property type="project" value="InterPro"/>
</dbReference>
<dbReference type="VEuPathDB" id="CryptoDB:cubi_02811"/>
<dbReference type="RefSeq" id="XP_028875229.1">
    <property type="nucleotide sequence ID" value="XM_029019822.1"/>
</dbReference>
<evidence type="ECO:0000313" key="5">
    <source>
        <dbReference type="EMBL" id="OII74009.1"/>
    </source>
</evidence>
<feature type="transmembrane region" description="Helical" evidence="4">
    <location>
        <begin position="12"/>
        <end position="29"/>
    </location>
</feature>
<gene>
    <name evidence="5" type="ORF">cubi_02811</name>
</gene>
<feature type="transmembrane region" description="Helical" evidence="4">
    <location>
        <begin position="173"/>
        <end position="192"/>
    </location>
</feature>
<evidence type="ECO:0000313" key="6">
    <source>
        <dbReference type="Proteomes" id="UP000186176"/>
    </source>
</evidence>
<comment type="caution">
    <text evidence="5">The sequence shown here is derived from an EMBL/GenBank/DDBJ whole genome shotgun (WGS) entry which is preliminary data.</text>
</comment>
<evidence type="ECO:0000256" key="1">
    <source>
        <dbReference type="ARBA" id="ARBA00022692"/>
    </source>
</evidence>
<dbReference type="Pfam" id="PF05992">
    <property type="entry name" value="SbmA_BacA"/>
    <property type="match status" value="1"/>
</dbReference>
<dbReference type="EMBL" id="LRBP01000013">
    <property type="protein sequence ID" value="OII74009.1"/>
    <property type="molecule type" value="Genomic_DNA"/>
</dbReference>
<dbReference type="GeneID" id="39979601"/>
<accession>A0A1J4MIF3</accession>
<organism evidence="5 6">
    <name type="scientific">Cryptosporidium ubiquitum</name>
    <dbReference type="NCBI Taxonomy" id="857276"/>
    <lineage>
        <taxon>Eukaryota</taxon>
        <taxon>Sar</taxon>
        <taxon>Alveolata</taxon>
        <taxon>Apicomplexa</taxon>
        <taxon>Conoidasida</taxon>
        <taxon>Coccidia</taxon>
        <taxon>Eucoccidiorida</taxon>
        <taxon>Eimeriorina</taxon>
        <taxon>Cryptosporidiidae</taxon>
        <taxon>Cryptosporidium</taxon>
    </lineage>
</organism>
<keyword evidence="1 4" id="KW-0812">Transmembrane</keyword>
<reference evidence="5 6" key="1">
    <citation type="submission" date="2016-10" db="EMBL/GenBank/DDBJ databases">
        <title>Reductive evolution of mitochondrial metabolism and differential evolution of invasion-related proteins in Cryptosporidium.</title>
        <authorList>
            <person name="Liu S."/>
            <person name="Roellig D.M."/>
            <person name="Guo Y."/>
            <person name="Li N."/>
            <person name="Frace M.A."/>
            <person name="Tang K."/>
            <person name="Zhang L."/>
            <person name="Feng Y."/>
            <person name="Xiao L."/>
        </authorList>
    </citation>
    <scope>NUCLEOTIDE SEQUENCE [LARGE SCALE GENOMIC DNA]</scope>
    <source>
        <strain evidence="5">39726</strain>
    </source>
</reference>
<evidence type="ECO:0000256" key="2">
    <source>
        <dbReference type="ARBA" id="ARBA00022989"/>
    </source>
</evidence>
<dbReference type="OrthoDB" id="339483at2759"/>
<protein>
    <recommendedName>
        <fullName evidence="7">SbmA/BacA-like family protein</fullName>
    </recommendedName>
</protein>
<feature type="transmembrane region" description="Helical" evidence="4">
    <location>
        <begin position="127"/>
        <end position="153"/>
    </location>
</feature>
<dbReference type="InterPro" id="IPR036640">
    <property type="entry name" value="ABC1_TM_sf"/>
</dbReference>
<evidence type="ECO:0000256" key="4">
    <source>
        <dbReference type="SAM" id="Phobius"/>
    </source>
</evidence>
<name>A0A1J4MIF3_9CRYT</name>